<feature type="chain" id="PRO_5031508824" description="Lipoprotein" evidence="1">
    <location>
        <begin position="22"/>
        <end position="208"/>
    </location>
</feature>
<evidence type="ECO:0000313" key="2">
    <source>
        <dbReference type="EMBL" id="NUZ08703.1"/>
    </source>
</evidence>
<keyword evidence="1" id="KW-0732">Signal</keyword>
<comment type="caution">
    <text evidence="2">The sequence shown here is derived from an EMBL/GenBank/DDBJ whole genome shotgun (WGS) entry which is preliminary data.</text>
</comment>
<organism evidence="2 3">
    <name type="scientific">Piscinibacter koreensis</name>
    <dbReference type="NCBI Taxonomy" id="2742824"/>
    <lineage>
        <taxon>Bacteria</taxon>
        <taxon>Pseudomonadati</taxon>
        <taxon>Pseudomonadota</taxon>
        <taxon>Betaproteobacteria</taxon>
        <taxon>Burkholderiales</taxon>
        <taxon>Sphaerotilaceae</taxon>
        <taxon>Piscinibacter</taxon>
    </lineage>
</organism>
<accession>A0A7Y6TYX1</accession>
<evidence type="ECO:0008006" key="4">
    <source>
        <dbReference type="Google" id="ProtNLM"/>
    </source>
</evidence>
<proteinExistence type="predicted"/>
<sequence length="208" mass="22223">MRIPLLLLASLVPLWTAPALACTTPQDLRPYRQRLVDAPIAFVGTVTAITGLRVTFTVHHAINGSPGSSATIDALPPSTCSVSFAVGQRWLFAGPATSQPSVLLQADARSARSSDFGRFQRVDDARARFPSDWQSCTQNSQCEPVPIGCQQTAANSANAAAARAHAIRVVGDHRAMECATGPAEVQHIGQQCVAGRCGHWVLDFRLRP</sequence>
<keyword evidence="3" id="KW-1185">Reference proteome</keyword>
<evidence type="ECO:0000256" key="1">
    <source>
        <dbReference type="SAM" id="SignalP"/>
    </source>
</evidence>
<reference evidence="2 3" key="1">
    <citation type="submission" date="2020-06" db="EMBL/GenBank/DDBJ databases">
        <title>Schlegella sp. ID0723 isolated from air conditioner.</title>
        <authorList>
            <person name="Kim D.Y."/>
            <person name="Kim D.-U."/>
        </authorList>
    </citation>
    <scope>NUCLEOTIDE SEQUENCE [LARGE SCALE GENOMIC DNA]</scope>
    <source>
        <strain evidence="2 3">ID0723</strain>
    </source>
</reference>
<gene>
    <name evidence="2" type="ORF">HQN59_23435</name>
</gene>
<protein>
    <recommendedName>
        <fullName evidence="4">Lipoprotein</fullName>
    </recommendedName>
</protein>
<dbReference type="Proteomes" id="UP000529637">
    <property type="component" value="Unassembled WGS sequence"/>
</dbReference>
<dbReference type="RefSeq" id="WP_176071561.1">
    <property type="nucleotide sequence ID" value="NZ_JABWMJ010000015.1"/>
</dbReference>
<evidence type="ECO:0000313" key="3">
    <source>
        <dbReference type="Proteomes" id="UP000529637"/>
    </source>
</evidence>
<feature type="signal peptide" evidence="1">
    <location>
        <begin position="1"/>
        <end position="21"/>
    </location>
</feature>
<name>A0A7Y6TYX1_9BURK</name>
<dbReference type="AlphaFoldDB" id="A0A7Y6TYX1"/>
<dbReference type="EMBL" id="JABWMJ010000015">
    <property type="protein sequence ID" value="NUZ08703.1"/>
    <property type="molecule type" value="Genomic_DNA"/>
</dbReference>